<protein>
    <submittedName>
        <fullName evidence="1">Uncharacterized protein</fullName>
    </submittedName>
</protein>
<sequence length="106" mass="11929">MMFILRGLKFYFRPGPQNLRTGTACFIARWHRRRFWPPRATLLPKSVPIFVVRRATSPHESGCHHRLPPIVAGSIIPTTRYVHFGRGASVSSIAAIGACFVSRSRA</sequence>
<reference evidence="1" key="5">
    <citation type="journal article" date="2021" name="G3 (Bethesda)">
        <title>Aegilops tauschii genome assembly Aet v5.0 features greater sequence contiguity and improved annotation.</title>
        <authorList>
            <person name="Wang L."/>
            <person name="Zhu T."/>
            <person name="Rodriguez J.C."/>
            <person name="Deal K.R."/>
            <person name="Dubcovsky J."/>
            <person name="McGuire P.E."/>
            <person name="Lux T."/>
            <person name="Spannagl M."/>
            <person name="Mayer K.F.X."/>
            <person name="Baldrich P."/>
            <person name="Meyers B.C."/>
            <person name="Huo N."/>
            <person name="Gu Y.Q."/>
            <person name="Zhou H."/>
            <person name="Devos K.M."/>
            <person name="Bennetzen J.L."/>
            <person name="Unver T."/>
            <person name="Budak H."/>
            <person name="Gulick P.J."/>
            <person name="Galiba G."/>
            <person name="Kalapos B."/>
            <person name="Nelson D.R."/>
            <person name="Li P."/>
            <person name="You F.M."/>
            <person name="Luo M.C."/>
            <person name="Dvorak J."/>
        </authorList>
    </citation>
    <scope>NUCLEOTIDE SEQUENCE [LARGE SCALE GENOMIC DNA]</scope>
    <source>
        <strain evidence="1">cv. AL8/78</strain>
    </source>
</reference>
<name>A0A453K3C6_AEGTS</name>
<evidence type="ECO:0000313" key="1">
    <source>
        <dbReference type="EnsemblPlants" id="AET5Gv20273000.13"/>
    </source>
</evidence>
<reference evidence="2" key="1">
    <citation type="journal article" date="2014" name="Science">
        <title>Ancient hybridizations among the ancestral genomes of bread wheat.</title>
        <authorList>
            <consortium name="International Wheat Genome Sequencing Consortium,"/>
            <person name="Marcussen T."/>
            <person name="Sandve S.R."/>
            <person name="Heier L."/>
            <person name="Spannagl M."/>
            <person name="Pfeifer M."/>
            <person name="Jakobsen K.S."/>
            <person name="Wulff B.B."/>
            <person name="Steuernagel B."/>
            <person name="Mayer K.F."/>
            <person name="Olsen O.A."/>
        </authorList>
    </citation>
    <scope>NUCLEOTIDE SEQUENCE [LARGE SCALE GENOMIC DNA]</scope>
    <source>
        <strain evidence="2">cv. AL8/78</strain>
    </source>
</reference>
<evidence type="ECO:0000313" key="2">
    <source>
        <dbReference type="Proteomes" id="UP000015105"/>
    </source>
</evidence>
<reference evidence="1" key="3">
    <citation type="journal article" date="2017" name="Nature">
        <title>Genome sequence of the progenitor of the wheat D genome Aegilops tauschii.</title>
        <authorList>
            <person name="Luo M.C."/>
            <person name="Gu Y.Q."/>
            <person name="Puiu D."/>
            <person name="Wang H."/>
            <person name="Twardziok S.O."/>
            <person name="Deal K.R."/>
            <person name="Huo N."/>
            <person name="Zhu T."/>
            <person name="Wang L."/>
            <person name="Wang Y."/>
            <person name="McGuire P.E."/>
            <person name="Liu S."/>
            <person name="Long H."/>
            <person name="Ramasamy R.K."/>
            <person name="Rodriguez J.C."/>
            <person name="Van S.L."/>
            <person name="Yuan L."/>
            <person name="Wang Z."/>
            <person name="Xia Z."/>
            <person name="Xiao L."/>
            <person name="Anderson O.D."/>
            <person name="Ouyang S."/>
            <person name="Liang Y."/>
            <person name="Zimin A.V."/>
            <person name="Pertea G."/>
            <person name="Qi P."/>
            <person name="Bennetzen J.L."/>
            <person name="Dai X."/>
            <person name="Dawson M.W."/>
            <person name="Muller H.G."/>
            <person name="Kugler K."/>
            <person name="Rivarola-Duarte L."/>
            <person name="Spannagl M."/>
            <person name="Mayer K.F.X."/>
            <person name="Lu F.H."/>
            <person name="Bevan M.W."/>
            <person name="Leroy P."/>
            <person name="Li P."/>
            <person name="You F.M."/>
            <person name="Sun Q."/>
            <person name="Liu Z."/>
            <person name="Lyons E."/>
            <person name="Wicker T."/>
            <person name="Salzberg S.L."/>
            <person name="Devos K.M."/>
            <person name="Dvorak J."/>
        </authorList>
    </citation>
    <scope>NUCLEOTIDE SEQUENCE [LARGE SCALE GENOMIC DNA]</scope>
    <source>
        <strain evidence="1">cv. AL8/78</strain>
    </source>
</reference>
<reference evidence="1" key="4">
    <citation type="submission" date="2019-03" db="UniProtKB">
        <authorList>
            <consortium name="EnsemblPlants"/>
        </authorList>
    </citation>
    <scope>IDENTIFICATION</scope>
</reference>
<keyword evidence="2" id="KW-1185">Reference proteome</keyword>
<accession>A0A453K3C6</accession>
<reference evidence="2" key="2">
    <citation type="journal article" date="2017" name="Nat. Plants">
        <title>The Aegilops tauschii genome reveals multiple impacts of transposons.</title>
        <authorList>
            <person name="Zhao G."/>
            <person name="Zou C."/>
            <person name="Li K."/>
            <person name="Wang K."/>
            <person name="Li T."/>
            <person name="Gao L."/>
            <person name="Zhang X."/>
            <person name="Wang H."/>
            <person name="Yang Z."/>
            <person name="Liu X."/>
            <person name="Jiang W."/>
            <person name="Mao L."/>
            <person name="Kong X."/>
            <person name="Jiao Y."/>
            <person name="Jia J."/>
        </authorList>
    </citation>
    <scope>NUCLEOTIDE SEQUENCE [LARGE SCALE GENOMIC DNA]</scope>
    <source>
        <strain evidence="2">cv. AL8/78</strain>
    </source>
</reference>
<organism evidence="1 2">
    <name type="scientific">Aegilops tauschii subsp. strangulata</name>
    <name type="common">Goatgrass</name>
    <dbReference type="NCBI Taxonomy" id="200361"/>
    <lineage>
        <taxon>Eukaryota</taxon>
        <taxon>Viridiplantae</taxon>
        <taxon>Streptophyta</taxon>
        <taxon>Embryophyta</taxon>
        <taxon>Tracheophyta</taxon>
        <taxon>Spermatophyta</taxon>
        <taxon>Magnoliopsida</taxon>
        <taxon>Liliopsida</taxon>
        <taxon>Poales</taxon>
        <taxon>Poaceae</taxon>
        <taxon>BOP clade</taxon>
        <taxon>Pooideae</taxon>
        <taxon>Triticodae</taxon>
        <taxon>Triticeae</taxon>
        <taxon>Triticinae</taxon>
        <taxon>Aegilops</taxon>
    </lineage>
</organism>
<proteinExistence type="predicted"/>
<dbReference type="Gramene" id="AET5Gv20273000.13">
    <property type="protein sequence ID" value="AET5Gv20273000.13"/>
    <property type="gene ID" value="AET5Gv20273000"/>
</dbReference>
<dbReference type="EnsemblPlants" id="AET5Gv20273000.13">
    <property type="protein sequence ID" value="AET5Gv20273000.13"/>
    <property type="gene ID" value="AET5Gv20273000"/>
</dbReference>
<dbReference type="Proteomes" id="UP000015105">
    <property type="component" value="Chromosome 5D"/>
</dbReference>
<dbReference type="AlphaFoldDB" id="A0A453K3C6"/>